<dbReference type="EMBL" id="JQEC01000039">
    <property type="protein sequence ID" value="KGJ91865.1"/>
    <property type="molecule type" value="Genomic_DNA"/>
</dbReference>
<reference evidence="2 3" key="1">
    <citation type="submission" date="2014-08" db="EMBL/GenBank/DDBJ databases">
        <title>Genomic and Phenotypic Diversity of Colwellia psychrerythraea strains from Disparate Marine Basins.</title>
        <authorList>
            <person name="Techtmann S.M."/>
            <person name="Stelling S.C."/>
            <person name="Utturkar S.M."/>
            <person name="Alshibli N."/>
            <person name="Harris A."/>
            <person name="Brown S.D."/>
            <person name="Hazen T.C."/>
        </authorList>
    </citation>
    <scope>NUCLEOTIDE SEQUENCE [LARGE SCALE GENOMIC DNA]</scope>
    <source>
        <strain evidence="2 3">GAB14E</strain>
    </source>
</reference>
<feature type="domain" description="DSBA-like thioredoxin" evidence="1">
    <location>
        <begin position="7"/>
        <end position="202"/>
    </location>
</feature>
<dbReference type="RefSeq" id="WP_033082750.1">
    <property type="nucleotide sequence ID" value="NZ_JQEC01000039.1"/>
</dbReference>
<gene>
    <name evidence="2" type="ORF">GAB14E_3022</name>
</gene>
<dbReference type="GO" id="GO:0016491">
    <property type="term" value="F:oxidoreductase activity"/>
    <property type="evidence" value="ECO:0007669"/>
    <property type="project" value="InterPro"/>
</dbReference>
<dbReference type="InterPro" id="IPR036249">
    <property type="entry name" value="Thioredoxin-like_sf"/>
</dbReference>
<dbReference type="PATRIC" id="fig|28229.3.peg.2741"/>
<dbReference type="OrthoDB" id="9799122at2"/>
<dbReference type="Proteomes" id="UP000029868">
    <property type="component" value="Unassembled WGS sequence"/>
</dbReference>
<dbReference type="InterPro" id="IPR001853">
    <property type="entry name" value="DSBA-like_thioredoxin_dom"/>
</dbReference>
<name>A0A099KNQ3_COLPS</name>
<dbReference type="SUPFAM" id="SSF52833">
    <property type="entry name" value="Thioredoxin-like"/>
    <property type="match status" value="1"/>
</dbReference>
<evidence type="ECO:0000313" key="3">
    <source>
        <dbReference type="Proteomes" id="UP000029868"/>
    </source>
</evidence>
<dbReference type="Gene3D" id="3.40.30.10">
    <property type="entry name" value="Glutaredoxin"/>
    <property type="match status" value="1"/>
</dbReference>
<comment type="caution">
    <text evidence="2">The sequence shown here is derived from an EMBL/GenBank/DDBJ whole genome shotgun (WGS) entry which is preliminary data.</text>
</comment>
<proteinExistence type="predicted"/>
<dbReference type="PANTHER" id="PTHR13887">
    <property type="entry name" value="GLUTATHIONE S-TRANSFERASE KAPPA"/>
    <property type="match status" value="1"/>
</dbReference>
<evidence type="ECO:0000259" key="1">
    <source>
        <dbReference type="Pfam" id="PF01323"/>
    </source>
</evidence>
<accession>A0A099KNQ3</accession>
<dbReference type="AlphaFoldDB" id="A0A099KNQ3"/>
<protein>
    <submittedName>
        <fullName evidence="2">DSBA oxidoreductase</fullName>
    </submittedName>
</protein>
<evidence type="ECO:0000313" key="2">
    <source>
        <dbReference type="EMBL" id="KGJ91865.1"/>
    </source>
</evidence>
<organism evidence="2 3">
    <name type="scientific">Colwellia psychrerythraea</name>
    <name type="common">Vibrio psychroerythus</name>
    <dbReference type="NCBI Taxonomy" id="28229"/>
    <lineage>
        <taxon>Bacteria</taxon>
        <taxon>Pseudomonadati</taxon>
        <taxon>Pseudomonadota</taxon>
        <taxon>Gammaproteobacteria</taxon>
        <taxon>Alteromonadales</taxon>
        <taxon>Colwelliaceae</taxon>
        <taxon>Colwellia</taxon>
    </lineage>
</organism>
<dbReference type="Pfam" id="PF01323">
    <property type="entry name" value="DSBA"/>
    <property type="match status" value="1"/>
</dbReference>
<sequence>MKTPVVLDYYSDILCVWAWVAQRRIEELNDKLLGKIEVRYHYLDVFGDAGNKIPTQWAERGGYSGFAKHVNDSAEPYPDAMINPDIWHKVRPKTSANAHLVLKAIELRYSKEKSIEMALLIRQAFYIDGQDIGQLNLLFFLLEGAGIDKELIKKALNDGSAMAALMADYQQAKVLSLKGSPSYIIDNGRQVLYGNVGYRVLLANIEEHLKQPTEEASWC</sequence>
<dbReference type="PANTHER" id="PTHR13887:SF41">
    <property type="entry name" value="THIOREDOXIN SUPERFAMILY PROTEIN"/>
    <property type="match status" value="1"/>
</dbReference>